<proteinExistence type="predicted"/>
<dbReference type="InterPro" id="IPR023214">
    <property type="entry name" value="HAD_sf"/>
</dbReference>
<sequence>MTSEVSIDGDLRTFVESSRFGREGAVITDLDGTAVHEFEGRVVIPDAVSHGLKHLRDLGRPVILNTLRFPLNVIRTFGQEWYAITNAPLPLISLNGSLMGYLHETGEGEIAFDEIKAFPLEASEIDEVLTGIQGLVSDGIDDLIVFYYPRDWTQGELIWTPAPERIAAIQAKYRSATAVVSTSVAELGETLHAQDICMMLLLINAEEDRLMAYQHAKRSNFVTHKGVDKLSGTQTLASLLGIDLAHAVGAGDTPMDSFLRGVGLAVQVGDLALEYKGHLATIKVRDSLELGALLFRLAELQRRAQL</sequence>
<gene>
    <name evidence="1" type="ORF">BB934_31800</name>
</gene>
<keyword evidence="1" id="KW-0614">Plasmid</keyword>
<dbReference type="Gene3D" id="3.40.50.1000">
    <property type="entry name" value="HAD superfamily/HAD-like"/>
    <property type="match status" value="1"/>
</dbReference>
<dbReference type="OrthoDB" id="8441072at2"/>
<dbReference type="AlphaFoldDB" id="A0A1B2ETJ1"/>
<organism evidence="1">
    <name type="scientific">Microvirga ossetica</name>
    <dbReference type="NCBI Taxonomy" id="1882682"/>
    <lineage>
        <taxon>Bacteria</taxon>
        <taxon>Pseudomonadati</taxon>
        <taxon>Pseudomonadota</taxon>
        <taxon>Alphaproteobacteria</taxon>
        <taxon>Hyphomicrobiales</taxon>
        <taxon>Methylobacteriaceae</taxon>
        <taxon>Microvirga</taxon>
    </lineage>
</organism>
<geneLocation type="plasmid" evidence="1">
    <name>unnamed1</name>
</geneLocation>
<dbReference type="InterPro" id="IPR036412">
    <property type="entry name" value="HAD-like_sf"/>
</dbReference>
<reference evidence="1" key="1">
    <citation type="submission" date="2016-07" db="EMBL/GenBank/DDBJ databases">
        <title>Microvirga ossetica sp. nov. a new species of rhizobia isolated from root nodules of the legume species Vicia alpestris Steven originated from North Ossetia region in the Caucasus.</title>
        <authorList>
            <person name="Safronova V.I."/>
            <person name="Kuznetsova I.G."/>
            <person name="Sazanova A.L."/>
            <person name="Belimov A."/>
            <person name="Andronov E."/>
            <person name="Osledkin Y.S."/>
            <person name="Onishchuk O.P."/>
            <person name="Kurchak O.N."/>
            <person name="Shaposhnikov A.I."/>
            <person name="Willems A."/>
            <person name="Tikhonovich I.A."/>
        </authorList>
    </citation>
    <scope>NUCLEOTIDE SEQUENCE [LARGE SCALE GENOMIC DNA]</scope>
    <source>
        <strain evidence="1">V5/3M</strain>
        <plasmid evidence="1">unnamed1</plasmid>
    </source>
</reference>
<evidence type="ECO:0000313" key="1">
    <source>
        <dbReference type="EMBL" id="ANY83283.1"/>
    </source>
</evidence>
<protein>
    <submittedName>
        <fullName evidence="1">Haloacid dehalogenase</fullName>
    </submittedName>
</protein>
<dbReference type="Gene3D" id="3.30.1240.10">
    <property type="match status" value="1"/>
</dbReference>
<name>A0A1B2ETJ1_9HYPH</name>
<dbReference type="EMBL" id="CP016617">
    <property type="protein sequence ID" value="ANY83283.1"/>
    <property type="molecule type" value="Genomic_DNA"/>
</dbReference>
<accession>A0A1B2ETJ1</accession>
<dbReference type="KEGG" id="moc:BB934_31800"/>
<dbReference type="SUPFAM" id="SSF56784">
    <property type="entry name" value="HAD-like"/>
    <property type="match status" value="1"/>
</dbReference>